<name>F2DVW3_HORVV</name>
<sequence length="69" mass="8079">MFNCHRSYLCHLPIYLQLLSCRLTGYYFHLSQFAVEPCGGLVVGDKGMWRRHDPSRPLHPITVFNLHVH</sequence>
<organism evidence="1">
    <name type="scientific">Hordeum vulgare subsp. vulgare</name>
    <name type="common">Domesticated barley</name>
    <dbReference type="NCBI Taxonomy" id="112509"/>
    <lineage>
        <taxon>Eukaryota</taxon>
        <taxon>Viridiplantae</taxon>
        <taxon>Streptophyta</taxon>
        <taxon>Embryophyta</taxon>
        <taxon>Tracheophyta</taxon>
        <taxon>Spermatophyta</taxon>
        <taxon>Magnoliopsida</taxon>
        <taxon>Liliopsida</taxon>
        <taxon>Poales</taxon>
        <taxon>Poaceae</taxon>
        <taxon>BOP clade</taxon>
        <taxon>Pooideae</taxon>
        <taxon>Triticodae</taxon>
        <taxon>Triticeae</taxon>
        <taxon>Hordeinae</taxon>
        <taxon>Hordeum</taxon>
    </lineage>
</organism>
<dbReference type="EMBL" id="AK368031">
    <property type="protein sequence ID" value="BAJ99234.1"/>
    <property type="molecule type" value="mRNA"/>
</dbReference>
<protein>
    <submittedName>
        <fullName evidence="1">Predicted protein</fullName>
    </submittedName>
</protein>
<reference evidence="1" key="1">
    <citation type="journal article" date="2011" name="Plant Physiol.">
        <title>Comprehensive sequence analysis of 24,783 barley full-length cDNAs derived from 12 clone libraries.</title>
        <authorList>
            <person name="Matsumoto T."/>
            <person name="Tanaka T."/>
            <person name="Sakai H."/>
            <person name="Amano N."/>
            <person name="Kanamori H."/>
            <person name="Kurita K."/>
            <person name="Kikuta A."/>
            <person name="Kamiya K."/>
            <person name="Yamamoto M."/>
            <person name="Ikawa H."/>
            <person name="Fujii N."/>
            <person name="Hori K."/>
            <person name="Itoh T."/>
            <person name="Sato K."/>
        </authorList>
    </citation>
    <scope>NUCLEOTIDE SEQUENCE</scope>
    <source>
        <tissue evidence="1">Shoot and root</tissue>
    </source>
</reference>
<evidence type="ECO:0000313" key="1">
    <source>
        <dbReference type="EMBL" id="BAJ99234.1"/>
    </source>
</evidence>
<dbReference type="AlphaFoldDB" id="F2DVW3"/>
<accession>F2DVW3</accession>
<proteinExistence type="evidence at transcript level"/>